<evidence type="ECO:0000256" key="5">
    <source>
        <dbReference type="SAM" id="MobiDB-lite"/>
    </source>
</evidence>
<evidence type="ECO:0000256" key="1">
    <source>
        <dbReference type="ARBA" id="ARBA00004442"/>
    </source>
</evidence>
<dbReference type="STRING" id="207949.RED65_01883"/>
<organism evidence="7 8">
    <name type="scientific">Bermanella marisrubri</name>
    <dbReference type="NCBI Taxonomy" id="207949"/>
    <lineage>
        <taxon>Bacteria</taxon>
        <taxon>Pseudomonadati</taxon>
        <taxon>Pseudomonadota</taxon>
        <taxon>Gammaproteobacteria</taxon>
        <taxon>Oceanospirillales</taxon>
        <taxon>Oceanospirillaceae</taxon>
        <taxon>Bermanella</taxon>
    </lineage>
</organism>
<dbReference type="PANTHER" id="PTHR30329">
    <property type="entry name" value="STATOR ELEMENT OF FLAGELLAR MOTOR COMPLEX"/>
    <property type="match status" value="1"/>
</dbReference>
<dbReference type="InterPro" id="IPR036737">
    <property type="entry name" value="OmpA-like_sf"/>
</dbReference>
<dbReference type="Gene3D" id="3.30.1330.60">
    <property type="entry name" value="OmpA-like domain"/>
    <property type="match status" value="1"/>
</dbReference>
<protein>
    <submittedName>
        <fullName evidence="7">OmpA family protein</fullName>
    </submittedName>
</protein>
<sequence length="143" mass="15596">MSQKEVVSEEFPHAGTSMQEGQSLLAANDDESPKQTFLSAVQFDFDSSELTGKARMKLLAKMADLQKQGVSSVSVFGFTDNVGAEAYNKNLAKDRASTVARFLANGGVQINEVVGKPLCCYLVDNESDQNRHVNRRAEIHLGN</sequence>
<dbReference type="GO" id="GO:0009279">
    <property type="term" value="C:cell outer membrane"/>
    <property type="evidence" value="ECO:0007669"/>
    <property type="project" value="UniProtKB-SubCell"/>
</dbReference>
<keyword evidence="2 4" id="KW-0472">Membrane</keyword>
<evidence type="ECO:0000256" key="3">
    <source>
        <dbReference type="ARBA" id="ARBA00023237"/>
    </source>
</evidence>
<accession>Q1MXI5</accession>
<dbReference type="Pfam" id="PF00691">
    <property type="entry name" value="OmpA"/>
    <property type="match status" value="1"/>
</dbReference>
<evidence type="ECO:0000313" key="7">
    <source>
        <dbReference type="EMBL" id="EAT10687.1"/>
    </source>
</evidence>
<dbReference type="InterPro" id="IPR006664">
    <property type="entry name" value="OMP_bac"/>
</dbReference>
<feature type="domain" description="OmpA-like" evidence="6">
    <location>
        <begin position="31"/>
        <end position="143"/>
    </location>
</feature>
<comment type="caution">
    <text evidence="7">The sequence shown here is derived from an EMBL/GenBank/DDBJ whole genome shotgun (WGS) entry which is preliminary data.</text>
</comment>
<proteinExistence type="predicted"/>
<dbReference type="InterPro" id="IPR006665">
    <property type="entry name" value="OmpA-like"/>
</dbReference>
<feature type="region of interest" description="Disordered" evidence="5">
    <location>
        <begin position="1"/>
        <end position="30"/>
    </location>
</feature>
<name>Q1MXI5_9GAMM</name>
<dbReference type="SUPFAM" id="SSF103088">
    <property type="entry name" value="OmpA-like"/>
    <property type="match status" value="1"/>
</dbReference>
<dbReference type="AlphaFoldDB" id="Q1MXI5"/>
<feature type="compositionally biased region" description="Basic and acidic residues" evidence="5">
    <location>
        <begin position="1"/>
        <end position="12"/>
    </location>
</feature>
<dbReference type="Proteomes" id="UP000004263">
    <property type="component" value="Unassembled WGS sequence"/>
</dbReference>
<dbReference type="PRINTS" id="PR01021">
    <property type="entry name" value="OMPADOMAIN"/>
</dbReference>
<keyword evidence="3" id="KW-0998">Cell outer membrane</keyword>
<evidence type="ECO:0000256" key="4">
    <source>
        <dbReference type="PROSITE-ProRule" id="PRU00473"/>
    </source>
</evidence>
<dbReference type="PANTHER" id="PTHR30329:SF21">
    <property type="entry name" value="LIPOPROTEIN YIAD-RELATED"/>
    <property type="match status" value="1"/>
</dbReference>
<dbReference type="EMBL" id="AAQH01000041">
    <property type="protein sequence ID" value="EAT10687.1"/>
    <property type="molecule type" value="Genomic_DNA"/>
</dbReference>
<comment type="subcellular location">
    <subcellularLocation>
        <location evidence="1">Cell outer membrane</location>
    </subcellularLocation>
</comment>
<gene>
    <name evidence="7" type="ORF">RED65_01883</name>
</gene>
<dbReference type="CDD" id="cd07185">
    <property type="entry name" value="OmpA_C-like"/>
    <property type="match status" value="1"/>
</dbReference>
<evidence type="ECO:0000259" key="6">
    <source>
        <dbReference type="PROSITE" id="PS51123"/>
    </source>
</evidence>
<reference evidence="7 8" key="1">
    <citation type="submission" date="2006-03" db="EMBL/GenBank/DDBJ databases">
        <authorList>
            <person name="Pinhassi J."/>
            <person name="Pedros-Alio C."/>
            <person name="Ferriera S."/>
            <person name="Johnson J."/>
            <person name="Kravitz S."/>
            <person name="Halpern A."/>
            <person name="Remington K."/>
            <person name="Beeson K."/>
            <person name="Tran B."/>
            <person name="Rogers Y.-H."/>
            <person name="Friedman R."/>
            <person name="Venter J.C."/>
        </authorList>
    </citation>
    <scope>NUCLEOTIDE SEQUENCE [LARGE SCALE GENOMIC DNA]</scope>
    <source>
        <strain evidence="7 8">RED65</strain>
    </source>
</reference>
<dbReference type="InterPro" id="IPR050330">
    <property type="entry name" value="Bact_OuterMem_StrucFunc"/>
</dbReference>
<evidence type="ECO:0000256" key="2">
    <source>
        <dbReference type="ARBA" id="ARBA00023136"/>
    </source>
</evidence>
<dbReference type="PROSITE" id="PS51123">
    <property type="entry name" value="OMPA_2"/>
    <property type="match status" value="1"/>
</dbReference>
<dbReference type="HOGENOM" id="CLU_1802321_0_0_6"/>
<keyword evidence="8" id="KW-1185">Reference proteome</keyword>
<evidence type="ECO:0000313" key="8">
    <source>
        <dbReference type="Proteomes" id="UP000004263"/>
    </source>
</evidence>